<dbReference type="PANTHER" id="PTHR30349:SF90">
    <property type="entry name" value="TYROSINE RECOMBINASE XERD"/>
    <property type="match status" value="1"/>
</dbReference>
<dbReference type="EMBL" id="CP115174">
    <property type="protein sequence ID" value="WBO22505.1"/>
    <property type="molecule type" value="Genomic_DNA"/>
</dbReference>
<reference evidence="4 5" key="1">
    <citation type="submission" date="2022-12" db="EMBL/GenBank/DDBJ databases">
        <title>Sphingomonas abieness sp. nov., an endophytic bacterium isolated from Abies koreana.</title>
        <authorList>
            <person name="Jiang L."/>
            <person name="Lee J."/>
        </authorList>
    </citation>
    <scope>NUCLEOTIDE SEQUENCE [LARGE SCALE GENOMIC DNA]</scope>
    <source>
        <strain evidence="5">PAMB 00755</strain>
    </source>
</reference>
<dbReference type="InterPro" id="IPR011010">
    <property type="entry name" value="DNA_brk_join_enz"/>
</dbReference>
<dbReference type="InterPro" id="IPR050090">
    <property type="entry name" value="Tyrosine_recombinase_XerCD"/>
</dbReference>
<dbReference type="Proteomes" id="UP001210865">
    <property type="component" value="Chromosome"/>
</dbReference>
<sequence>MLKLESELAVTDVSLNERDMPELKRFPCFGEVYRIVMGYIPKEGAQRGLEQQVLIDEFIKTTNSTGSLLSYRATIKHLLRYLHARNIKLDRLSPKILETFKGHACTAECLPSRTFSNRQTPALFRFWLFLQYQSVVPATGWDAEDPKICFSFLHNLIKEGVHSTVADVQAKNALHFLLWSRLKGVPRPRIGEFAEAFIRHECSCGLQTKSGRLDGKAKGRRQIAVDRFLRFISGENPVFRDGIFFQRRKRCQPFPSVLRYREYLTRQRGLRPHTIQHYTLDIMSWLPKLGEDASTYTAGAIRDMAMVEFAKRGTSMQSRLIRSARSYLLFRASEGHCSHSLAQALVSRPTYRLSRVPRRLDVDAVQRVIDSCDVSTRRGLRDRAVLLLLAELGLRAAEVWRLKLQDLDWAEAKLRIEGKGGRGAVVPLTQRSGDAVLDYIEKARPCTPSDALFVRLSRPHTPFAKSAEIASIARMRLSQCGYRGGSHIFRHTLATELLRDGRSLEDVATVLRHRSVATTTIYAKVNEPMLKRLAEPWMGDRS</sequence>
<evidence type="ECO:0000256" key="2">
    <source>
        <dbReference type="ARBA" id="ARBA00023172"/>
    </source>
</evidence>
<dbReference type="InterPro" id="IPR013762">
    <property type="entry name" value="Integrase-like_cat_sf"/>
</dbReference>
<proteinExistence type="predicted"/>
<evidence type="ECO:0000313" key="5">
    <source>
        <dbReference type="Proteomes" id="UP001210865"/>
    </source>
</evidence>
<dbReference type="PROSITE" id="PS51898">
    <property type="entry name" value="TYR_RECOMBINASE"/>
    <property type="match status" value="1"/>
</dbReference>
<organism evidence="4 5">
    <name type="scientific">Sphingomonas abietis</name>
    <dbReference type="NCBI Taxonomy" id="3012344"/>
    <lineage>
        <taxon>Bacteria</taxon>
        <taxon>Pseudomonadati</taxon>
        <taxon>Pseudomonadota</taxon>
        <taxon>Alphaproteobacteria</taxon>
        <taxon>Sphingomonadales</taxon>
        <taxon>Sphingomonadaceae</taxon>
        <taxon>Sphingomonas</taxon>
    </lineage>
</organism>
<name>A0ABY7NNF3_9SPHN</name>
<evidence type="ECO:0000259" key="3">
    <source>
        <dbReference type="PROSITE" id="PS51898"/>
    </source>
</evidence>
<dbReference type="RefSeq" id="WP_270077148.1">
    <property type="nucleotide sequence ID" value="NZ_CP115174.1"/>
</dbReference>
<dbReference type="PANTHER" id="PTHR30349">
    <property type="entry name" value="PHAGE INTEGRASE-RELATED"/>
    <property type="match status" value="1"/>
</dbReference>
<dbReference type="Pfam" id="PF00589">
    <property type="entry name" value="Phage_integrase"/>
    <property type="match status" value="1"/>
</dbReference>
<protein>
    <submittedName>
        <fullName evidence="4">Tyrosine-type recombinase/integrase</fullName>
    </submittedName>
</protein>
<evidence type="ECO:0000313" key="4">
    <source>
        <dbReference type="EMBL" id="WBO22505.1"/>
    </source>
</evidence>
<keyword evidence="2" id="KW-0233">DNA recombination</keyword>
<evidence type="ECO:0000256" key="1">
    <source>
        <dbReference type="ARBA" id="ARBA00022908"/>
    </source>
</evidence>
<feature type="domain" description="Tyr recombinase" evidence="3">
    <location>
        <begin position="355"/>
        <end position="535"/>
    </location>
</feature>
<accession>A0ABY7NNF3</accession>
<dbReference type="SUPFAM" id="SSF56349">
    <property type="entry name" value="DNA breaking-rejoining enzymes"/>
    <property type="match status" value="1"/>
</dbReference>
<dbReference type="InterPro" id="IPR002104">
    <property type="entry name" value="Integrase_catalytic"/>
</dbReference>
<dbReference type="Gene3D" id="1.10.443.10">
    <property type="entry name" value="Intergrase catalytic core"/>
    <property type="match status" value="1"/>
</dbReference>
<keyword evidence="5" id="KW-1185">Reference proteome</keyword>
<keyword evidence="1" id="KW-0229">DNA integration</keyword>
<gene>
    <name evidence="4" type="ORF">PBT88_20620</name>
</gene>